<dbReference type="CDD" id="cd00201">
    <property type="entry name" value="WW"/>
    <property type="match status" value="2"/>
</dbReference>
<dbReference type="PROSITE" id="PS51676">
    <property type="entry name" value="FF"/>
    <property type="match status" value="5"/>
</dbReference>
<dbReference type="Pfam" id="PF25432">
    <property type="entry name" value="FF_PRPF40A"/>
    <property type="match status" value="1"/>
</dbReference>
<feature type="domain" description="FF" evidence="12">
    <location>
        <begin position="621"/>
        <end position="678"/>
    </location>
</feature>
<evidence type="ECO:0000256" key="7">
    <source>
        <dbReference type="ARBA" id="ARBA00061317"/>
    </source>
</evidence>
<feature type="compositionally biased region" description="Basic residues" evidence="10">
    <location>
        <begin position="1046"/>
        <end position="1058"/>
    </location>
</feature>
<dbReference type="Pfam" id="PF01846">
    <property type="entry name" value="FF"/>
    <property type="match status" value="3"/>
</dbReference>
<feature type="domain" description="FF" evidence="12">
    <location>
        <begin position="696"/>
        <end position="759"/>
    </location>
</feature>
<keyword evidence="2" id="KW-0507">mRNA processing</keyword>
<dbReference type="GO" id="GO:0071004">
    <property type="term" value="C:U2-type prespliceosome"/>
    <property type="evidence" value="ECO:0007669"/>
    <property type="project" value="TreeGrafter"/>
</dbReference>
<dbReference type="GO" id="GO:0070063">
    <property type="term" value="F:RNA polymerase binding"/>
    <property type="evidence" value="ECO:0007669"/>
    <property type="project" value="UniProtKB-ARBA"/>
</dbReference>
<evidence type="ECO:0000259" key="11">
    <source>
        <dbReference type="PROSITE" id="PS50020"/>
    </source>
</evidence>
<dbReference type="SMART" id="SM00456">
    <property type="entry name" value="WW"/>
    <property type="match status" value="2"/>
</dbReference>
<dbReference type="InterPro" id="IPR036517">
    <property type="entry name" value="FF_domain_sf"/>
</dbReference>
<dbReference type="SUPFAM" id="SSF81698">
    <property type="entry name" value="FF domain"/>
    <property type="match status" value="5"/>
</dbReference>
<dbReference type="PANTHER" id="PTHR11864">
    <property type="entry name" value="PRE-MRNA-PROCESSING PROTEIN PRP40"/>
    <property type="match status" value="1"/>
</dbReference>
<dbReference type="FunFam" id="1.10.10.440:FF:000013">
    <property type="entry name" value="pre-mRNA-processing protein 40A isoform X1"/>
    <property type="match status" value="1"/>
</dbReference>
<dbReference type="AlphaFoldDB" id="A0A8J5Z0V3"/>
<comment type="subcellular location">
    <subcellularLocation>
        <location evidence="1">Nucleus</location>
    </subcellularLocation>
</comment>
<name>A0A8J5Z0V3_9ROSI</name>
<accession>A0A8J5Z0V3</accession>
<evidence type="ECO:0000256" key="9">
    <source>
        <dbReference type="SAM" id="Coils"/>
    </source>
</evidence>
<evidence type="ECO:0000256" key="4">
    <source>
        <dbReference type="ARBA" id="ARBA00023187"/>
    </source>
</evidence>
<dbReference type="Gene3D" id="2.20.70.10">
    <property type="match status" value="2"/>
</dbReference>
<comment type="similarity">
    <text evidence="7">Belongs to the PRPF40 family.</text>
</comment>
<dbReference type="FunFam" id="1.10.10.440:FF:000019">
    <property type="entry name" value="Pre-mRNA-processing protein 40A"/>
    <property type="match status" value="1"/>
</dbReference>
<dbReference type="PANTHER" id="PTHR11864:SF33">
    <property type="entry name" value="PRE-MRNA-PROCESSING PROTEIN 40B"/>
    <property type="match status" value="1"/>
</dbReference>
<feature type="compositionally biased region" description="Polar residues" evidence="10">
    <location>
        <begin position="315"/>
        <end position="329"/>
    </location>
</feature>
<evidence type="ECO:0000259" key="12">
    <source>
        <dbReference type="PROSITE" id="PS51676"/>
    </source>
</evidence>
<gene>
    <name evidence="13" type="ORF">CXB51_004319</name>
</gene>
<dbReference type="PROSITE" id="PS01159">
    <property type="entry name" value="WW_DOMAIN_1"/>
    <property type="match status" value="2"/>
</dbReference>
<comment type="caution">
    <text evidence="13">The sequence shown here is derived from an EMBL/GenBank/DDBJ whole genome shotgun (WGS) entry which is preliminary data.</text>
</comment>
<dbReference type="FunFam" id="1.10.10.440:FF:000026">
    <property type="entry name" value="Pre-mRNA-processing protein 40A"/>
    <property type="match status" value="1"/>
</dbReference>
<dbReference type="Gene3D" id="1.10.10.440">
    <property type="entry name" value="FF domain"/>
    <property type="match status" value="5"/>
</dbReference>
<dbReference type="InterPro" id="IPR036020">
    <property type="entry name" value="WW_dom_sf"/>
</dbReference>
<keyword evidence="9" id="KW-0175">Coiled coil</keyword>
<keyword evidence="4" id="KW-0508">mRNA splicing</keyword>
<comment type="subunit">
    <text evidence="8">Interacts (via the WW domains) with the phosphorylated C-terminal domain of NRPB1 (via CTD domain).</text>
</comment>
<dbReference type="GO" id="GO:0003723">
    <property type="term" value="F:RNA binding"/>
    <property type="evidence" value="ECO:0007669"/>
    <property type="project" value="TreeGrafter"/>
</dbReference>
<feature type="domain" description="WW" evidence="11">
    <location>
        <begin position="208"/>
        <end position="241"/>
    </location>
</feature>
<protein>
    <recommendedName>
        <fullName evidence="15">Pre-mRNA-processing protein 40A</fullName>
    </recommendedName>
</protein>
<feature type="compositionally biased region" description="Basic and acidic residues" evidence="10">
    <location>
        <begin position="956"/>
        <end position="999"/>
    </location>
</feature>
<evidence type="ECO:0000256" key="2">
    <source>
        <dbReference type="ARBA" id="ARBA00022664"/>
    </source>
</evidence>
<evidence type="ECO:0008006" key="15">
    <source>
        <dbReference type="Google" id="ProtNLM"/>
    </source>
</evidence>
<dbReference type="InterPro" id="IPR039726">
    <property type="entry name" value="Prp40-like"/>
</dbReference>
<dbReference type="GO" id="GO:0005685">
    <property type="term" value="C:U1 snRNP"/>
    <property type="evidence" value="ECO:0007669"/>
    <property type="project" value="TreeGrafter"/>
</dbReference>
<feature type="coiled-coil region" evidence="9">
    <location>
        <begin position="592"/>
        <end position="622"/>
    </location>
</feature>
<keyword evidence="5" id="KW-0539">Nucleus</keyword>
<evidence type="ECO:0000256" key="1">
    <source>
        <dbReference type="ARBA" id="ARBA00004123"/>
    </source>
</evidence>
<organism evidence="13 14">
    <name type="scientific">Gossypium anomalum</name>
    <dbReference type="NCBI Taxonomy" id="47600"/>
    <lineage>
        <taxon>Eukaryota</taxon>
        <taxon>Viridiplantae</taxon>
        <taxon>Streptophyta</taxon>
        <taxon>Embryophyta</taxon>
        <taxon>Tracheophyta</taxon>
        <taxon>Spermatophyta</taxon>
        <taxon>Magnoliopsida</taxon>
        <taxon>eudicotyledons</taxon>
        <taxon>Gunneridae</taxon>
        <taxon>Pentapetalae</taxon>
        <taxon>rosids</taxon>
        <taxon>malvids</taxon>
        <taxon>Malvales</taxon>
        <taxon>Malvaceae</taxon>
        <taxon>Malvoideae</taxon>
        <taxon>Gossypium</taxon>
    </lineage>
</organism>
<dbReference type="SMART" id="SM00441">
    <property type="entry name" value="FF"/>
    <property type="match status" value="5"/>
</dbReference>
<feature type="region of interest" description="Disordered" evidence="10">
    <location>
        <begin position="294"/>
        <end position="339"/>
    </location>
</feature>
<feature type="compositionally biased region" description="Basic and acidic residues" evidence="10">
    <location>
        <begin position="925"/>
        <end position="949"/>
    </location>
</feature>
<evidence type="ECO:0000256" key="6">
    <source>
        <dbReference type="ARBA" id="ARBA00056384"/>
    </source>
</evidence>
<keyword evidence="3" id="KW-0677">Repeat</keyword>
<comment type="function">
    <text evidence="6">Binds the phosphorylated C-terminal domain (CTD) of the largest subunit of RNA polymerase II and functions as a scaffold for RNA processing machineries. May be involved in pre-mRNA splicing.</text>
</comment>
<sequence length="1078" mass="122524">MANNPQPHLPPSVGSMDPSQNFPPPMSGQFRPVVPSQQPQQFVSVPPQQFQPVGRGVTVMNAGFPSQTPQPQFPQVMQQLPARPGQPGHILPPPPSVSLPAAQPNQHVNPGASVPQPNIQAPNNYFPGVPASHLSSSYTFAPSSYGQVTVSHNAMAQYQPVAQLQAPNVPVGGQVGIHVSQSTSVTSARQIGEQPSASTATIPLKPTEEALTDWIEHTSANGRRYYYNKKTRQSSWEKPLELMTPIERADASTNWKEYTSPDGRKYYFNKVTNLSTWSLPEELKLAREQVEMASAKGPQSEVSSHIPAPVPPASKAQSGADTSSTIIQGASSSPVPVAPVPSSSKIESVVVSGSDLPVATSSTVTNVDVVQIVEDTITPSVAVSESSEVSLSVADAATTPMYCYLNWNNISKVSSLDMVSSEGVSTQNADETVKDVVVSEKINNALEEKAIDQESLTYASKQEAKGAFKALLESANVGSDWTWDQAMRVIINDKRYGALRTLGERKQAFNEFLGQKKKQDAEERRIKQKKAREEYKKMLEVRVLGVDVIHKMEVWYSMGISWQVVFANRTVTLSYFSKAVTMFEDDERYKAVEREKDRKDFFENYIDELRQKERVKAQEQRKQNVMEYRRFLESCDFIKANSQWRKVQDRLETDERCSRLDKIDRLEIFQVLQEYIRDLEKEEEEQRRIQKEELRKTERKNRDEFRKLVEGHVAAATLTAKTHWRDYCMMVKDSPPFLAVASNTSGPTPKDLFEDVAEELQKQFCPNHWLSFTVRHLLVGFQERAFTSAYEIVLVTVLYDDDKVRVKDAVKLRKICLASTWTLEDLKAAILEDISSPPISDVNLKLIFEELLERVKEKEEKEAKKRKRLADDFFDLLHSMKEITSSSAWEDCKHLLESSQEFSSIGDEDICKGIFDEYVKQLKGDAKEKERRRKEDKAKKEKERDERERRKAKHGRDKERGYEREKEEHSREGPSEAHGDISEVHDENENKRSGKEDSKKHRKRHQSSVDNSNETEKDRTKTHRHSSDRRKSKKHASTPESDNESRHKRHKRDHRNGSRRNLDPEELEDGEFGERESQ</sequence>
<feature type="domain" description="WW" evidence="11">
    <location>
        <begin position="249"/>
        <end position="282"/>
    </location>
</feature>
<feature type="compositionally biased region" description="Low complexity" evidence="10">
    <location>
        <begin position="330"/>
        <end position="339"/>
    </location>
</feature>
<feature type="domain" description="FF" evidence="12">
    <location>
        <begin position="528"/>
        <end position="608"/>
    </location>
</feature>
<dbReference type="PROSITE" id="PS50020">
    <property type="entry name" value="WW_DOMAIN_2"/>
    <property type="match status" value="2"/>
</dbReference>
<feature type="compositionally biased region" description="Basic residues" evidence="10">
    <location>
        <begin position="1020"/>
        <end position="1036"/>
    </location>
</feature>
<dbReference type="OrthoDB" id="187617at2759"/>
<feature type="domain" description="FF" evidence="12">
    <location>
        <begin position="461"/>
        <end position="515"/>
    </location>
</feature>
<evidence type="ECO:0000256" key="5">
    <source>
        <dbReference type="ARBA" id="ARBA00023242"/>
    </source>
</evidence>
<dbReference type="SUPFAM" id="SSF51045">
    <property type="entry name" value="WW domain"/>
    <property type="match status" value="2"/>
</dbReference>
<evidence type="ECO:0000256" key="3">
    <source>
        <dbReference type="ARBA" id="ARBA00022737"/>
    </source>
</evidence>
<dbReference type="Pfam" id="PF00397">
    <property type="entry name" value="WW"/>
    <property type="match status" value="2"/>
</dbReference>
<dbReference type="EMBL" id="JAHUZN010000002">
    <property type="protein sequence ID" value="KAG8500373.1"/>
    <property type="molecule type" value="Genomic_DNA"/>
</dbReference>
<reference evidence="13 14" key="1">
    <citation type="journal article" date="2021" name="bioRxiv">
        <title>The Gossypium anomalum genome as a resource for cotton improvement and evolutionary analysis of hybrid incompatibility.</title>
        <authorList>
            <person name="Grover C.E."/>
            <person name="Yuan D."/>
            <person name="Arick M.A."/>
            <person name="Miller E.R."/>
            <person name="Hu G."/>
            <person name="Peterson D.G."/>
            <person name="Wendel J.F."/>
            <person name="Udall J.A."/>
        </authorList>
    </citation>
    <scope>NUCLEOTIDE SEQUENCE [LARGE SCALE GENOMIC DNA]</scope>
    <source>
        <strain evidence="13">JFW-Udall</strain>
        <tissue evidence="13">Leaf</tissue>
    </source>
</reference>
<proteinExistence type="inferred from homology"/>
<dbReference type="InterPro" id="IPR002713">
    <property type="entry name" value="FF_domain"/>
</dbReference>
<feature type="region of interest" description="Disordered" evidence="10">
    <location>
        <begin position="1"/>
        <end position="41"/>
    </location>
</feature>
<evidence type="ECO:0000256" key="8">
    <source>
        <dbReference type="ARBA" id="ARBA00064817"/>
    </source>
</evidence>
<evidence type="ECO:0000313" key="14">
    <source>
        <dbReference type="Proteomes" id="UP000701853"/>
    </source>
</evidence>
<evidence type="ECO:0000313" key="13">
    <source>
        <dbReference type="EMBL" id="KAG8500373.1"/>
    </source>
</evidence>
<feature type="coiled-coil region" evidence="9">
    <location>
        <begin position="672"/>
        <end position="701"/>
    </location>
</feature>
<feature type="region of interest" description="Disordered" evidence="10">
    <location>
        <begin position="925"/>
        <end position="1078"/>
    </location>
</feature>
<feature type="domain" description="FF" evidence="12">
    <location>
        <begin position="866"/>
        <end position="921"/>
    </location>
</feature>
<dbReference type="Proteomes" id="UP000701853">
    <property type="component" value="Chromosome 2"/>
</dbReference>
<feature type="compositionally biased region" description="Low complexity" evidence="10">
    <location>
        <begin position="32"/>
        <end position="41"/>
    </location>
</feature>
<dbReference type="GO" id="GO:0045292">
    <property type="term" value="P:mRNA cis splicing, via spliceosome"/>
    <property type="evidence" value="ECO:0007669"/>
    <property type="project" value="InterPro"/>
</dbReference>
<keyword evidence="14" id="KW-1185">Reference proteome</keyword>
<dbReference type="InterPro" id="IPR001202">
    <property type="entry name" value="WW_dom"/>
</dbReference>
<evidence type="ECO:0000256" key="10">
    <source>
        <dbReference type="SAM" id="MobiDB-lite"/>
    </source>
</evidence>